<comment type="caution">
    <text evidence="19">The sequence shown here is derived from an EMBL/GenBank/DDBJ whole genome shotgun (WGS) entry which is preliminary data.</text>
</comment>
<keyword evidence="20" id="KW-1185">Reference proteome</keyword>
<comment type="subcellular location">
    <subcellularLocation>
        <location evidence="5">Cytoplasmic vesicle</location>
        <location evidence="5">Autophagosome</location>
    </subcellularLocation>
    <subcellularLocation>
        <location evidence="3">Cytoplasmic vesicle</location>
        <location evidence="3">Secretory vesicle</location>
        <location evidence="3">Synaptic vesicle</location>
    </subcellularLocation>
    <subcellularLocation>
        <location evidence="4">Early endosome</location>
    </subcellularLocation>
    <subcellularLocation>
        <location evidence="6">Golgi apparatus</location>
        <location evidence="6">trans-Golgi network</location>
    </subcellularLocation>
    <subcellularLocation>
        <location evidence="7">Late endosome</location>
    </subcellularLocation>
    <subcellularLocation>
        <location evidence="1">Membrane</location>
        <topology evidence="1">Multi-pass membrane protein</topology>
    </subcellularLocation>
    <subcellularLocation>
        <location evidence="2">Recycling endosome</location>
    </subcellularLocation>
</comment>
<proteinExistence type="inferred from homology"/>
<evidence type="ECO:0000256" key="5">
    <source>
        <dbReference type="ARBA" id="ARBA00004419"/>
    </source>
</evidence>
<dbReference type="OrthoDB" id="5597044at2759"/>
<evidence type="ECO:0000256" key="3">
    <source>
        <dbReference type="ARBA" id="ARBA00004234"/>
    </source>
</evidence>
<evidence type="ECO:0000256" key="2">
    <source>
        <dbReference type="ARBA" id="ARBA00004172"/>
    </source>
</evidence>
<evidence type="ECO:0000256" key="15">
    <source>
        <dbReference type="ARBA" id="ARBA00023329"/>
    </source>
</evidence>
<evidence type="ECO:0000256" key="8">
    <source>
        <dbReference type="ARBA" id="ARBA00007743"/>
    </source>
</evidence>
<dbReference type="GO" id="GO:0005770">
    <property type="term" value="C:late endosome"/>
    <property type="evidence" value="ECO:0007669"/>
    <property type="project" value="UniProtKB-SubCell"/>
</dbReference>
<dbReference type="PANTHER" id="PTHR15664">
    <property type="entry name" value="C20ORF30 PROTEIN"/>
    <property type="match status" value="1"/>
</dbReference>
<keyword evidence="13" id="KW-0333">Golgi apparatus</keyword>
<evidence type="ECO:0000256" key="10">
    <source>
        <dbReference type="ARBA" id="ARBA00022753"/>
    </source>
</evidence>
<keyword evidence="14 18" id="KW-0472">Membrane</keyword>
<evidence type="ECO:0000256" key="13">
    <source>
        <dbReference type="ARBA" id="ARBA00023034"/>
    </source>
</evidence>
<sequence>MPRLTNPLRKKRQVIQLDDDPGFTDDQFEAPESPIPWKSIYLAAGLLLVGSVFVILGALIKVGIITSEIWLDRGIPFLVLGSIMFIPGAYHCYVAYYAYHRYPGYDFSMIPDMD</sequence>
<evidence type="ECO:0000256" key="16">
    <source>
        <dbReference type="ARBA" id="ARBA00024003"/>
    </source>
</evidence>
<comment type="function">
    <text evidence="16">Involved in trafficking and recycling of synaptic vesicles.</text>
</comment>
<evidence type="ECO:0000256" key="1">
    <source>
        <dbReference type="ARBA" id="ARBA00004141"/>
    </source>
</evidence>
<evidence type="ECO:0000313" key="20">
    <source>
        <dbReference type="Proteomes" id="UP000654370"/>
    </source>
</evidence>
<dbReference type="GO" id="GO:0005776">
    <property type="term" value="C:autophagosome"/>
    <property type="evidence" value="ECO:0007669"/>
    <property type="project" value="UniProtKB-SubCell"/>
</dbReference>
<dbReference type="AlphaFoldDB" id="A0A8H7Q0Z3"/>
<keyword evidence="15" id="KW-0968">Cytoplasmic vesicle</keyword>
<gene>
    <name evidence="19" type="ORF">INT43_006541</name>
</gene>
<organism evidence="19 20">
    <name type="scientific">Mortierella isabellina</name>
    <name type="common">Filamentous fungus</name>
    <name type="synonym">Umbelopsis isabellina</name>
    <dbReference type="NCBI Taxonomy" id="91625"/>
    <lineage>
        <taxon>Eukaryota</taxon>
        <taxon>Fungi</taxon>
        <taxon>Fungi incertae sedis</taxon>
        <taxon>Mucoromycota</taxon>
        <taxon>Mucoromycotina</taxon>
        <taxon>Umbelopsidomycetes</taxon>
        <taxon>Umbelopsidales</taxon>
        <taxon>Umbelopsidaceae</taxon>
        <taxon>Umbelopsis</taxon>
    </lineage>
</organism>
<evidence type="ECO:0000256" key="6">
    <source>
        <dbReference type="ARBA" id="ARBA00004601"/>
    </source>
</evidence>
<keyword evidence="10" id="KW-0967">Endosome</keyword>
<evidence type="ECO:0000256" key="14">
    <source>
        <dbReference type="ARBA" id="ARBA00023136"/>
    </source>
</evidence>
<dbReference type="GO" id="GO:0005769">
    <property type="term" value="C:early endosome"/>
    <property type="evidence" value="ECO:0007669"/>
    <property type="project" value="UniProtKB-SubCell"/>
</dbReference>
<dbReference type="GO" id="GO:0055037">
    <property type="term" value="C:recycling endosome"/>
    <property type="evidence" value="ECO:0007669"/>
    <property type="project" value="UniProtKB-SubCell"/>
</dbReference>
<evidence type="ECO:0000256" key="9">
    <source>
        <dbReference type="ARBA" id="ARBA00022692"/>
    </source>
</evidence>
<dbReference type="GO" id="GO:0005794">
    <property type="term" value="C:Golgi apparatus"/>
    <property type="evidence" value="ECO:0007669"/>
    <property type="project" value="UniProtKB-SubCell"/>
</dbReference>
<name>A0A8H7Q0Z3_MORIS</name>
<evidence type="ECO:0000256" key="12">
    <source>
        <dbReference type="ARBA" id="ARBA00023018"/>
    </source>
</evidence>
<evidence type="ECO:0000256" key="7">
    <source>
        <dbReference type="ARBA" id="ARBA00004603"/>
    </source>
</evidence>
<dbReference type="EMBL" id="JAEPQZ010000003">
    <property type="protein sequence ID" value="KAG2183535.1"/>
    <property type="molecule type" value="Genomic_DNA"/>
</dbReference>
<dbReference type="InterPro" id="IPR044234">
    <property type="entry name" value="TMEM230"/>
</dbReference>
<evidence type="ECO:0000256" key="4">
    <source>
        <dbReference type="ARBA" id="ARBA00004412"/>
    </source>
</evidence>
<feature type="transmembrane region" description="Helical" evidence="18">
    <location>
        <begin position="77"/>
        <end position="99"/>
    </location>
</feature>
<dbReference type="Pfam" id="PF05915">
    <property type="entry name" value="TMEM_230_134"/>
    <property type="match status" value="1"/>
</dbReference>
<accession>A0A8H7Q0Z3</accession>
<feature type="transmembrane region" description="Helical" evidence="18">
    <location>
        <begin position="40"/>
        <end position="65"/>
    </location>
</feature>
<dbReference type="Proteomes" id="UP000654370">
    <property type="component" value="Unassembled WGS sequence"/>
</dbReference>
<keyword evidence="11 18" id="KW-1133">Transmembrane helix</keyword>
<reference evidence="19" key="1">
    <citation type="submission" date="2020-12" db="EMBL/GenBank/DDBJ databases">
        <title>Metabolic potential, ecology and presence of endohyphal bacteria is reflected in genomic diversity of Mucoromycotina.</title>
        <authorList>
            <person name="Muszewska A."/>
            <person name="Okrasinska A."/>
            <person name="Steczkiewicz K."/>
            <person name="Drgas O."/>
            <person name="Orlowska M."/>
            <person name="Perlinska-Lenart U."/>
            <person name="Aleksandrzak-Piekarczyk T."/>
            <person name="Szatraj K."/>
            <person name="Zielenkiewicz U."/>
            <person name="Pilsyk S."/>
            <person name="Malc E."/>
            <person name="Mieczkowski P."/>
            <person name="Kruszewska J.S."/>
            <person name="Biernat P."/>
            <person name="Pawlowska J."/>
        </authorList>
    </citation>
    <scope>NUCLEOTIDE SEQUENCE</scope>
    <source>
        <strain evidence="19">WA0000067209</strain>
    </source>
</reference>
<evidence type="ECO:0000313" key="19">
    <source>
        <dbReference type="EMBL" id="KAG2183535.1"/>
    </source>
</evidence>
<dbReference type="InterPro" id="IPR008590">
    <property type="entry name" value="TMEM_230/134"/>
</dbReference>
<keyword evidence="12" id="KW-0770">Synapse</keyword>
<evidence type="ECO:0000256" key="17">
    <source>
        <dbReference type="ARBA" id="ARBA00024088"/>
    </source>
</evidence>
<dbReference type="GO" id="GO:0016020">
    <property type="term" value="C:membrane"/>
    <property type="evidence" value="ECO:0007669"/>
    <property type="project" value="UniProtKB-SubCell"/>
</dbReference>
<protein>
    <recommendedName>
        <fullName evidence="17">Transmembrane protein 230</fullName>
    </recommendedName>
</protein>
<comment type="similarity">
    <text evidence="8">Belongs to the TMEM134/TMEM230 family.</text>
</comment>
<keyword evidence="9 18" id="KW-0812">Transmembrane</keyword>
<evidence type="ECO:0000256" key="18">
    <source>
        <dbReference type="SAM" id="Phobius"/>
    </source>
</evidence>
<dbReference type="PANTHER" id="PTHR15664:SF6">
    <property type="entry name" value="TRANSMEMBRANE PROTEIN 230"/>
    <property type="match status" value="1"/>
</dbReference>
<evidence type="ECO:0000256" key="11">
    <source>
        <dbReference type="ARBA" id="ARBA00022989"/>
    </source>
</evidence>